<dbReference type="Proteomes" id="UP001595536">
    <property type="component" value="Unassembled WGS sequence"/>
</dbReference>
<accession>A0ABV7LDH7</accession>
<reference evidence="3" key="1">
    <citation type="journal article" date="2019" name="Int. J. Syst. Evol. Microbiol.">
        <title>The Global Catalogue of Microorganisms (GCM) 10K type strain sequencing project: providing services to taxonomists for standard genome sequencing and annotation.</title>
        <authorList>
            <consortium name="The Broad Institute Genomics Platform"/>
            <consortium name="The Broad Institute Genome Sequencing Center for Infectious Disease"/>
            <person name="Wu L."/>
            <person name="Ma J."/>
        </authorList>
    </citation>
    <scope>NUCLEOTIDE SEQUENCE [LARGE SCALE GENOMIC DNA]</scope>
    <source>
        <strain evidence="3">CCM 7941</strain>
    </source>
</reference>
<keyword evidence="1" id="KW-0472">Membrane</keyword>
<proteinExistence type="predicted"/>
<feature type="transmembrane region" description="Helical" evidence="1">
    <location>
        <begin position="78"/>
        <end position="103"/>
    </location>
</feature>
<evidence type="ECO:0000256" key="1">
    <source>
        <dbReference type="SAM" id="Phobius"/>
    </source>
</evidence>
<evidence type="ECO:0000313" key="3">
    <source>
        <dbReference type="Proteomes" id="UP001595536"/>
    </source>
</evidence>
<keyword evidence="1" id="KW-1133">Transmembrane helix</keyword>
<keyword evidence="1" id="KW-0812">Transmembrane</keyword>
<dbReference type="EMBL" id="JBHRUV010000019">
    <property type="protein sequence ID" value="MFC3265700.1"/>
    <property type="molecule type" value="Genomic_DNA"/>
</dbReference>
<comment type="caution">
    <text evidence="2">The sequence shown here is derived from an EMBL/GenBank/DDBJ whole genome shotgun (WGS) entry which is preliminary data.</text>
</comment>
<dbReference type="RefSeq" id="WP_376830926.1">
    <property type="nucleotide sequence ID" value="NZ_JBHLWR010000006.1"/>
</dbReference>
<evidence type="ECO:0000313" key="2">
    <source>
        <dbReference type="EMBL" id="MFC3265700.1"/>
    </source>
</evidence>
<protein>
    <recommendedName>
        <fullName evidence="4">DUF1499 domain-containing protein</fullName>
    </recommendedName>
</protein>
<sequence length="245" mass="24803">MRRAQFLETRTKAGRAGRFLAWFGLFAALGAVAVARAGRITPAETLAVLCAGWAVSLAALALSAAGVVTVWREGARGGLAAVTGLVVSVLSLLWPAVAALQLWRAPGEADIVTDAADPPAFSPGFVTVSPPRPAGAGGEPGHGLALPLFLEKSPAAAAADAAAAARALGWRTGPVIAGAGGAASFEAAARGDILGMPQYVAVRVRPTADGAQLDVRVADPYGFLVPGSGRRRIQELQEAVRELAG</sequence>
<name>A0ABV7LDH7_9HYPH</name>
<organism evidence="2 3">
    <name type="scientific">Camelimonas abortus</name>
    <dbReference type="NCBI Taxonomy" id="1017184"/>
    <lineage>
        <taxon>Bacteria</taxon>
        <taxon>Pseudomonadati</taxon>
        <taxon>Pseudomonadota</taxon>
        <taxon>Alphaproteobacteria</taxon>
        <taxon>Hyphomicrobiales</taxon>
        <taxon>Chelatococcaceae</taxon>
        <taxon>Camelimonas</taxon>
    </lineage>
</organism>
<evidence type="ECO:0008006" key="4">
    <source>
        <dbReference type="Google" id="ProtNLM"/>
    </source>
</evidence>
<keyword evidence="3" id="KW-1185">Reference proteome</keyword>
<feature type="transmembrane region" description="Helical" evidence="1">
    <location>
        <begin position="53"/>
        <end position="71"/>
    </location>
</feature>
<gene>
    <name evidence="2" type="ORF">ACFOEX_04890</name>
</gene>